<proteinExistence type="predicted"/>
<dbReference type="NCBIfam" id="TIGR01167">
    <property type="entry name" value="LPXTG_anchor"/>
    <property type="match status" value="1"/>
</dbReference>
<evidence type="ECO:0000259" key="8">
    <source>
        <dbReference type="PROSITE" id="PS50847"/>
    </source>
</evidence>
<keyword evidence="1" id="KW-0134">Cell wall</keyword>
<feature type="chain" id="PRO_5016340262" description="Gram-positive cocci surface proteins LPxTG domain-containing protein" evidence="7">
    <location>
        <begin position="36"/>
        <end position="186"/>
    </location>
</feature>
<keyword evidence="10" id="KW-1185">Reference proteome</keyword>
<dbReference type="PROSITE" id="PS50847">
    <property type="entry name" value="GRAM_POS_ANCHORING"/>
    <property type="match status" value="1"/>
</dbReference>
<evidence type="ECO:0000256" key="1">
    <source>
        <dbReference type="ARBA" id="ARBA00022512"/>
    </source>
</evidence>
<feature type="region of interest" description="Disordered" evidence="5">
    <location>
        <begin position="54"/>
        <end position="154"/>
    </location>
</feature>
<feature type="transmembrane region" description="Helical" evidence="6">
    <location>
        <begin position="161"/>
        <end position="181"/>
    </location>
</feature>
<dbReference type="AlphaFoldDB" id="A0A2Z6TCG5"/>
<dbReference type="RefSeq" id="WP_157964224.1">
    <property type="nucleotide sequence ID" value="NZ_BFBY01000002.1"/>
</dbReference>
<keyword evidence="4" id="KW-0572">Peptidoglycan-anchor</keyword>
<accession>A0A2Z6TCG5</accession>
<feature type="signal peptide" evidence="7">
    <location>
        <begin position="1"/>
        <end position="35"/>
    </location>
</feature>
<evidence type="ECO:0000256" key="5">
    <source>
        <dbReference type="SAM" id="MobiDB-lite"/>
    </source>
</evidence>
<keyword evidence="2" id="KW-0964">Secreted</keyword>
<evidence type="ECO:0000256" key="3">
    <source>
        <dbReference type="ARBA" id="ARBA00022729"/>
    </source>
</evidence>
<evidence type="ECO:0000256" key="6">
    <source>
        <dbReference type="SAM" id="Phobius"/>
    </source>
</evidence>
<comment type="caution">
    <text evidence="9">The sequence shown here is derived from an EMBL/GenBank/DDBJ whole genome shotgun (WGS) entry which is preliminary data.</text>
</comment>
<reference evidence="10" key="1">
    <citation type="submission" date="2018-03" db="EMBL/GenBank/DDBJ databases">
        <title>New taxa in the Lactobacillus gasseri group.</title>
        <authorList>
            <person name="Tanizawa Y."/>
            <person name="Tohno M."/>
            <person name="Endo A."/>
            <person name="Arita M."/>
        </authorList>
    </citation>
    <scope>NUCLEOTIDE SEQUENCE [LARGE SCALE GENOMIC DNA]</scope>
    <source>
        <strain evidence="10">DSM 24759</strain>
    </source>
</reference>
<feature type="compositionally biased region" description="Low complexity" evidence="5">
    <location>
        <begin position="60"/>
        <end position="100"/>
    </location>
</feature>
<protein>
    <recommendedName>
        <fullName evidence="8">Gram-positive cocci surface proteins LPxTG domain-containing protein</fullName>
    </recommendedName>
</protein>
<dbReference type="EMBL" id="BFBY01000002">
    <property type="protein sequence ID" value="GBG04425.1"/>
    <property type="molecule type" value="Genomic_DNA"/>
</dbReference>
<evidence type="ECO:0000256" key="2">
    <source>
        <dbReference type="ARBA" id="ARBA00022525"/>
    </source>
</evidence>
<evidence type="ECO:0000256" key="7">
    <source>
        <dbReference type="SAM" id="SignalP"/>
    </source>
</evidence>
<keyword evidence="6" id="KW-0812">Transmembrane</keyword>
<name>A0A2Z6TCG5_9LACO</name>
<organism evidence="9 10">
    <name type="scientific">Lactobacillus rodentium</name>
    <dbReference type="NCBI Taxonomy" id="947835"/>
    <lineage>
        <taxon>Bacteria</taxon>
        <taxon>Bacillati</taxon>
        <taxon>Bacillota</taxon>
        <taxon>Bacilli</taxon>
        <taxon>Lactobacillales</taxon>
        <taxon>Lactobacillaceae</taxon>
        <taxon>Lactobacillus</taxon>
    </lineage>
</organism>
<evidence type="ECO:0000313" key="10">
    <source>
        <dbReference type="Proteomes" id="UP000257317"/>
    </source>
</evidence>
<gene>
    <name evidence="9" type="ORF">LrDSM24759_03390</name>
</gene>
<keyword evidence="6" id="KW-0472">Membrane</keyword>
<keyword evidence="3 7" id="KW-0732">Signal</keyword>
<feature type="compositionally biased region" description="Low complexity" evidence="5">
    <location>
        <begin position="108"/>
        <end position="152"/>
    </location>
</feature>
<sequence>MSIKKNSICKIALSAALVLGGTSLISTHTSSTVHADGPDGSNFGFISDDEEGYSKLFGGSSSESKTSDTASSTNDSSNQTTTQTNDSSDTTESTQSSDNSANEVISDSENTTAAASNEAATTNASADNSAVASTKSATPNATTTATDSTTMTELPQTGAKATTGILAGLGSLLSLVGLFGIRKKLN</sequence>
<dbReference type="InterPro" id="IPR019931">
    <property type="entry name" value="LPXTG_anchor"/>
</dbReference>
<dbReference type="Proteomes" id="UP000257317">
    <property type="component" value="Unassembled WGS sequence"/>
</dbReference>
<feature type="domain" description="Gram-positive cocci surface proteins LPxTG" evidence="8">
    <location>
        <begin position="154"/>
        <end position="186"/>
    </location>
</feature>
<evidence type="ECO:0000256" key="4">
    <source>
        <dbReference type="ARBA" id="ARBA00023088"/>
    </source>
</evidence>
<evidence type="ECO:0000313" key="9">
    <source>
        <dbReference type="EMBL" id="GBG04425.1"/>
    </source>
</evidence>
<keyword evidence="6" id="KW-1133">Transmembrane helix</keyword>